<dbReference type="EMBL" id="CAXKWB010052870">
    <property type="protein sequence ID" value="CAL4173497.1"/>
    <property type="molecule type" value="Genomic_DNA"/>
</dbReference>
<keyword evidence="5" id="KW-0963">Cytoplasm</keyword>
<comment type="subcellular location">
    <subcellularLocation>
        <location evidence="2">Cytoplasm</location>
    </subcellularLocation>
</comment>
<evidence type="ECO:0000256" key="7">
    <source>
        <dbReference type="ARBA" id="ARBA00022679"/>
    </source>
</evidence>
<proteinExistence type="inferred from homology"/>
<dbReference type="PANTHER" id="PTHR10259:SF11">
    <property type="entry name" value="THIOPURINE S-METHYLTRANSFERASE"/>
    <property type="match status" value="1"/>
</dbReference>
<keyword evidence="7" id="KW-0808">Transferase</keyword>
<keyword evidence="10" id="KW-1185">Reference proteome</keyword>
<sequence>MSGFLSGSSLQDRKTFLEQKLAVPAIHVLGISLVCVHERLSLWDIRWPEGPAKWHFKNNRALLRPPRSSKSLPTVTRRMFRWLRIKTDNKNRFYDNGHTVVGIEGITKPVLEFFSEQQLEYNIQELPWAKIYQTSDERLKIYVCDLFNIDAKQMGQFDAVWDRGSLVAIYEEDRKKYSTLMKSLLGSDFRYLVAVMHYTPHEGFSGPPRNVPNETVQQLFGDVSNLEVLEIIDMSSDERVKGSWGLDKMNEFVLLLTPKS</sequence>
<keyword evidence="8" id="KW-0949">S-adenosyl-L-methionine</keyword>
<comment type="similarity">
    <text evidence="3">Belongs to the class I-like SAM-binding methyltransferase superfamily. TPMT family.</text>
</comment>
<gene>
    <name evidence="9" type="ORF">MNOR_LOCUS34395</name>
</gene>
<protein>
    <recommendedName>
        <fullName evidence="4">thiopurine S-methyltransferase</fullName>
        <ecNumber evidence="4">2.1.1.67</ecNumber>
    </recommendedName>
</protein>
<evidence type="ECO:0000256" key="8">
    <source>
        <dbReference type="ARBA" id="ARBA00022691"/>
    </source>
</evidence>
<dbReference type="PANTHER" id="PTHR10259">
    <property type="entry name" value="THIOPURINE S-METHYLTRANSFERASE"/>
    <property type="match status" value="1"/>
</dbReference>
<evidence type="ECO:0000256" key="2">
    <source>
        <dbReference type="ARBA" id="ARBA00004496"/>
    </source>
</evidence>
<dbReference type="FunFam" id="3.40.50.150:FF:000101">
    <property type="entry name" value="Thiopurine S-methyltransferase"/>
    <property type="match status" value="1"/>
</dbReference>
<evidence type="ECO:0000256" key="6">
    <source>
        <dbReference type="ARBA" id="ARBA00022603"/>
    </source>
</evidence>
<evidence type="ECO:0000256" key="1">
    <source>
        <dbReference type="ARBA" id="ARBA00000903"/>
    </source>
</evidence>
<evidence type="ECO:0000256" key="3">
    <source>
        <dbReference type="ARBA" id="ARBA00008145"/>
    </source>
</evidence>
<dbReference type="GO" id="GO:0008119">
    <property type="term" value="F:thiopurine S-methyltransferase activity"/>
    <property type="evidence" value="ECO:0007669"/>
    <property type="project" value="UniProtKB-EC"/>
</dbReference>
<dbReference type="InterPro" id="IPR029063">
    <property type="entry name" value="SAM-dependent_MTases_sf"/>
</dbReference>
<dbReference type="GO" id="GO:0032259">
    <property type="term" value="P:methylation"/>
    <property type="evidence" value="ECO:0007669"/>
    <property type="project" value="UniProtKB-KW"/>
</dbReference>
<comment type="caution">
    <text evidence="9">The sequence shown here is derived from an EMBL/GenBank/DDBJ whole genome shotgun (WGS) entry which is preliminary data.</text>
</comment>
<evidence type="ECO:0000256" key="5">
    <source>
        <dbReference type="ARBA" id="ARBA00022490"/>
    </source>
</evidence>
<accession>A0AAV2SBQ7</accession>
<keyword evidence="6" id="KW-0489">Methyltransferase</keyword>
<dbReference type="GO" id="GO:0005737">
    <property type="term" value="C:cytoplasm"/>
    <property type="evidence" value="ECO:0007669"/>
    <property type="project" value="UniProtKB-SubCell"/>
</dbReference>
<evidence type="ECO:0000313" key="10">
    <source>
        <dbReference type="Proteomes" id="UP001497623"/>
    </source>
</evidence>
<evidence type="ECO:0000256" key="4">
    <source>
        <dbReference type="ARBA" id="ARBA00011905"/>
    </source>
</evidence>
<dbReference type="AlphaFoldDB" id="A0AAV2SBQ7"/>
<organism evidence="9 10">
    <name type="scientific">Meganyctiphanes norvegica</name>
    <name type="common">Northern krill</name>
    <name type="synonym">Thysanopoda norvegica</name>
    <dbReference type="NCBI Taxonomy" id="48144"/>
    <lineage>
        <taxon>Eukaryota</taxon>
        <taxon>Metazoa</taxon>
        <taxon>Ecdysozoa</taxon>
        <taxon>Arthropoda</taxon>
        <taxon>Crustacea</taxon>
        <taxon>Multicrustacea</taxon>
        <taxon>Malacostraca</taxon>
        <taxon>Eumalacostraca</taxon>
        <taxon>Eucarida</taxon>
        <taxon>Euphausiacea</taxon>
        <taxon>Euphausiidae</taxon>
        <taxon>Meganyctiphanes</taxon>
    </lineage>
</organism>
<evidence type="ECO:0000313" key="9">
    <source>
        <dbReference type="EMBL" id="CAL4173497.1"/>
    </source>
</evidence>
<reference evidence="9 10" key="1">
    <citation type="submission" date="2024-05" db="EMBL/GenBank/DDBJ databases">
        <authorList>
            <person name="Wallberg A."/>
        </authorList>
    </citation>
    <scope>NUCLEOTIDE SEQUENCE [LARGE SCALE GENOMIC DNA]</scope>
</reference>
<dbReference type="SUPFAM" id="SSF53335">
    <property type="entry name" value="S-adenosyl-L-methionine-dependent methyltransferases"/>
    <property type="match status" value="1"/>
</dbReference>
<dbReference type="InterPro" id="IPR008854">
    <property type="entry name" value="TPMT"/>
</dbReference>
<name>A0AAV2SBQ7_MEGNR</name>
<comment type="catalytic activity">
    <reaction evidence="1">
        <text>S-adenosyl-L-methionine + a thiopurine = S-adenosyl-L-homocysteine + a thiopurine S-methylether.</text>
        <dbReference type="EC" id="2.1.1.67"/>
    </reaction>
</comment>
<dbReference type="Pfam" id="PF05724">
    <property type="entry name" value="TPMT"/>
    <property type="match status" value="1"/>
</dbReference>
<dbReference type="PROSITE" id="PS51585">
    <property type="entry name" value="SAM_MT_TPMT"/>
    <property type="match status" value="1"/>
</dbReference>
<dbReference type="Proteomes" id="UP001497623">
    <property type="component" value="Unassembled WGS sequence"/>
</dbReference>
<feature type="non-terminal residue" evidence="9">
    <location>
        <position position="260"/>
    </location>
</feature>
<dbReference type="EC" id="2.1.1.67" evidence="4"/>
<dbReference type="Gene3D" id="3.40.50.150">
    <property type="entry name" value="Vaccinia Virus protein VP39"/>
    <property type="match status" value="1"/>
</dbReference>